<name>A0ABW5YVK9_9SPHI</name>
<organism evidence="1 2">
    <name type="scientific">Sphingobacterium anhuiense</name>
    <dbReference type="NCBI Taxonomy" id="493780"/>
    <lineage>
        <taxon>Bacteria</taxon>
        <taxon>Pseudomonadati</taxon>
        <taxon>Bacteroidota</taxon>
        <taxon>Sphingobacteriia</taxon>
        <taxon>Sphingobacteriales</taxon>
        <taxon>Sphingobacteriaceae</taxon>
        <taxon>Sphingobacterium</taxon>
    </lineage>
</organism>
<protein>
    <submittedName>
        <fullName evidence="1">RHS repeat-associated core domain-containing protein</fullName>
    </submittedName>
</protein>
<keyword evidence="2" id="KW-1185">Reference proteome</keyword>
<dbReference type="EMBL" id="JBHUPE010000004">
    <property type="protein sequence ID" value="MFD2904388.1"/>
    <property type="molecule type" value="Genomic_DNA"/>
</dbReference>
<dbReference type="NCBIfam" id="TIGR03696">
    <property type="entry name" value="Rhs_assc_core"/>
    <property type="match status" value="1"/>
</dbReference>
<dbReference type="InterPro" id="IPR022385">
    <property type="entry name" value="Rhs_assc_core"/>
</dbReference>
<reference evidence="2" key="1">
    <citation type="journal article" date="2019" name="Int. J. Syst. Evol. Microbiol.">
        <title>The Global Catalogue of Microorganisms (GCM) 10K type strain sequencing project: providing services to taxonomists for standard genome sequencing and annotation.</title>
        <authorList>
            <consortium name="The Broad Institute Genomics Platform"/>
            <consortium name="The Broad Institute Genome Sequencing Center for Infectious Disease"/>
            <person name="Wu L."/>
            <person name="Ma J."/>
        </authorList>
    </citation>
    <scope>NUCLEOTIDE SEQUENCE [LARGE SCALE GENOMIC DNA]</scope>
    <source>
        <strain evidence="2">KCTC 22209</strain>
    </source>
</reference>
<comment type="caution">
    <text evidence="1">The sequence shown here is derived from an EMBL/GenBank/DDBJ whole genome shotgun (WGS) entry which is preliminary data.</text>
</comment>
<gene>
    <name evidence="1" type="ORF">ACFS6I_10665</name>
</gene>
<proteinExistence type="predicted"/>
<sequence length="246" mass="26978">MQGELGGQYDYEARFYDAEIGRWNVIDPLAEQMKRHSPYNYGFDNEIRFIDPYGMVLTDIMYFNRKGQETSLINSKTEFKTYVKDSDGNYQLVAMPNVIKGKGGSNNKGGGDQKYDYQIEASTAVFNMDKNEGSLSLVTDGGKLIPSSATSQIPDVYPTTVKAIAMQESGIGTGTEANEKKDIMQVNNGVSNFADYSPYKANYGLSKGVVPGSITLINAGIKDLATKGFKGGAGYNPKTDQMSFKF</sequence>
<evidence type="ECO:0000313" key="1">
    <source>
        <dbReference type="EMBL" id="MFD2904388.1"/>
    </source>
</evidence>
<accession>A0ABW5YVK9</accession>
<evidence type="ECO:0000313" key="2">
    <source>
        <dbReference type="Proteomes" id="UP001597509"/>
    </source>
</evidence>
<dbReference type="RefSeq" id="WP_380920910.1">
    <property type="nucleotide sequence ID" value="NZ_JBHUPE010000004.1"/>
</dbReference>
<dbReference type="Gene3D" id="2.180.10.10">
    <property type="entry name" value="RHS repeat-associated core"/>
    <property type="match status" value="1"/>
</dbReference>
<dbReference type="Proteomes" id="UP001597509">
    <property type="component" value="Unassembled WGS sequence"/>
</dbReference>